<name>A0A818S3V3_9BILA</name>
<comment type="caution">
    <text evidence="2">The sequence shown here is derived from an EMBL/GenBank/DDBJ whole genome shotgun (WGS) entry which is preliminary data.</text>
</comment>
<gene>
    <name evidence="2" type="ORF">KXQ929_LOCUS8664</name>
</gene>
<dbReference type="PANTHER" id="PTHR21301:SF10">
    <property type="entry name" value="REVERSE TRANSCRIPTASE DOMAIN-CONTAINING PROTEIN"/>
    <property type="match status" value="1"/>
</dbReference>
<dbReference type="PANTHER" id="PTHR21301">
    <property type="entry name" value="REVERSE TRANSCRIPTASE"/>
    <property type="match status" value="1"/>
</dbReference>
<proteinExistence type="predicted"/>
<dbReference type="AlphaFoldDB" id="A0A818S3V3"/>
<evidence type="ECO:0000313" key="2">
    <source>
        <dbReference type="EMBL" id="CAF3666342.1"/>
    </source>
</evidence>
<protein>
    <recommendedName>
        <fullName evidence="1">Reverse transcriptase domain-containing protein</fullName>
    </recommendedName>
</protein>
<evidence type="ECO:0000313" key="3">
    <source>
        <dbReference type="Proteomes" id="UP000663868"/>
    </source>
</evidence>
<dbReference type="SUPFAM" id="SSF56672">
    <property type="entry name" value="DNA/RNA polymerases"/>
    <property type="match status" value="1"/>
</dbReference>
<evidence type="ECO:0000259" key="1">
    <source>
        <dbReference type="PROSITE" id="PS50878"/>
    </source>
</evidence>
<dbReference type="EMBL" id="CAJOBB010000380">
    <property type="protein sequence ID" value="CAF3666342.1"/>
    <property type="molecule type" value="Genomic_DNA"/>
</dbReference>
<organism evidence="2 3">
    <name type="scientific">Adineta steineri</name>
    <dbReference type="NCBI Taxonomy" id="433720"/>
    <lineage>
        <taxon>Eukaryota</taxon>
        <taxon>Metazoa</taxon>
        <taxon>Spiralia</taxon>
        <taxon>Gnathifera</taxon>
        <taxon>Rotifera</taxon>
        <taxon>Eurotatoria</taxon>
        <taxon>Bdelloidea</taxon>
        <taxon>Adinetida</taxon>
        <taxon>Adinetidae</taxon>
        <taxon>Adineta</taxon>
    </lineage>
</organism>
<accession>A0A818S3V3</accession>
<feature type="domain" description="Reverse transcriptase" evidence="1">
    <location>
        <begin position="1"/>
        <end position="141"/>
    </location>
</feature>
<sequence length="239" mass="28477">MNIEIFCQSNLTKTDLRILLKLCLNNSYFIFSNKLYRQIEELAMGNVLSPLLADLYMHNSILNTLHQIKDKLFRYVDDIFIIIKMMEDEVESYVKSLNLKRTKIKFTLEYEENKEINFLHTNVTRNINEHQLDIRWFRKSTANDRFSNFHFNHHNSIKLNCIKNMTDKIINITKNKEQQHIVIIIKRETKFTLSLPCVTGIEVLERKLEQISIKLYFSYPLKLRSLTTLNVRSQSKSII</sequence>
<dbReference type="InterPro" id="IPR000477">
    <property type="entry name" value="RT_dom"/>
</dbReference>
<dbReference type="InterPro" id="IPR043502">
    <property type="entry name" value="DNA/RNA_pol_sf"/>
</dbReference>
<dbReference type="PROSITE" id="PS50878">
    <property type="entry name" value="RT_POL"/>
    <property type="match status" value="1"/>
</dbReference>
<dbReference type="Proteomes" id="UP000663868">
    <property type="component" value="Unassembled WGS sequence"/>
</dbReference>
<dbReference type="Pfam" id="PF00078">
    <property type="entry name" value="RVT_1"/>
    <property type="match status" value="1"/>
</dbReference>
<reference evidence="2" key="1">
    <citation type="submission" date="2021-02" db="EMBL/GenBank/DDBJ databases">
        <authorList>
            <person name="Nowell W R."/>
        </authorList>
    </citation>
    <scope>NUCLEOTIDE SEQUENCE</scope>
</reference>